<dbReference type="Pfam" id="PF02817">
    <property type="entry name" value="E3_binding"/>
    <property type="match status" value="1"/>
</dbReference>
<dbReference type="EC" id="2.3.1.12" evidence="6"/>
<dbReference type="GO" id="GO:0006086">
    <property type="term" value="P:pyruvate decarboxylation to acetyl-CoA"/>
    <property type="evidence" value="ECO:0007669"/>
    <property type="project" value="InterPro"/>
</dbReference>
<accession>A0AAD9MBI9</accession>
<dbReference type="InterPro" id="IPR004167">
    <property type="entry name" value="PSBD"/>
</dbReference>
<evidence type="ECO:0000256" key="4">
    <source>
        <dbReference type="ARBA" id="ARBA00022946"/>
    </source>
</evidence>
<feature type="compositionally biased region" description="Low complexity" evidence="7">
    <location>
        <begin position="200"/>
        <end position="210"/>
    </location>
</feature>
<dbReference type="EMBL" id="JAQQPM010000004">
    <property type="protein sequence ID" value="KAK2071069.1"/>
    <property type="molecule type" value="Genomic_DNA"/>
</dbReference>
<dbReference type="Gene3D" id="3.30.559.10">
    <property type="entry name" value="Chloramphenicol acetyltransferase-like domain"/>
    <property type="match status" value="1"/>
</dbReference>
<dbReference type="InterPro" id="IPR000089">
    <property type="entry name" value="Biotin_lipoyl"/>
</dbReference>
<evidence type="ECO:0000256" key="1">
    <source>
        <dbReference type="ARBA" id="ARBA00007317"/>
    </source>
</evidence>
<dbReference type="InterPro" id="IPR036625">
    <property type="entry name" value="E3-bd_dom_sf"/>
</dbReference>
<comment type="cofactor">
    <cofactor evidence="6">
        <name>(R)-lipoate</name>
        <dbReference type="ChEBI" id="CHEBI:83088"/>
    </cofactor>
    <text evidence="6">Binds 1 lipoyl cofactor covalently.</text>
</comment>
<dbReference type="Pfam" id="PF00364">
    <property type="entry name" value="Biotin_lipoyl"/>
    <property type="match status" value="1"/>
</dbReference>
<protein>
    <recommendedName>
        <fullName evidence="6">Acetyltransferase component of pyruvate dehydrogenase complex</fullName>
        <ecNumber evidence="6">2.3.1.12</ecNumber>
    </recommendedName>
</protein>
<evidence type="ECO:0000256" key="7">
    <source>
        <dbReference type="SAM" id="MobiDB-lite"/>
    </source>
</evidence>
<evidence type="ECO:0000259" key="9">
    <source>
        <dbReference type="PROSITE" id="PS51826"/>
    </source>
</evidence>
<dbReference type="FunFam" id="3.30.559.10:FF:000003">
    <property type="entry name" value="Acetyltransferase component of pyruvate dehydrogenase complex"/>
    <property type="match status" value="1"/>
</dbReference>
<feature type="domain" description="Lipoyl-binding" evidence="8">
    <location>
        <begin position="78"/>
        <end position="154"/>
    </location>
</feature>
<dbReference type="InterPro" id="IPR045257">
    <property type="entry name" value="E2/Pdx1"/>
</dbReference>
<reference evidence="10" key="1">
    <citation type="journal article" date="2023" name="Mol. Plant Microbe Interact.">
        <title>Elucidating the Obligate Nature and Biological Capacity of an Invasive Fungal Corn Pathogen.</title>
        <authorList>
            <person name="MacCready J.S."/>
            <person name="Roggenkamp E.M."/>
            <person name="Gdanetz K."/>
            <person name="Chilvers M.I."/>
        </authorList>
    </citation>
    <scope>NUCLEOTIDE SEQUENCE</scope>
    <source>
        <strain evidence="10">PM02</strain>
    </source>
</reference>
<dbReference type="PROSITE" id="PS50968">
    <property type="entry name" value="BIOTINYL_LIPOYL"/>
    <property type="match status" value="1"/>
</dbReference>
<name>A0AAD9MBI9_9PEZI</name>
<comment type="subcellular location">
    <subcellularLocation>
        <location evidence="6">Mitochondrion</location>
    </subcellularLocation>
</comment>
<dbReference type="InterPro" id="IPR001078">
    <property type="entry name" value="2-oxoacid_DH_actylTfrase"/>
</dbReference>
<dbReference type="PANTHER" id="PTHR23151">
    <property type="entry name" value="DIHYDROLIPOAMIDE ACETYL/SUCCINYL-TRANSFERASE-RELATED"/>
    <property type="match status" value="1"/>
</dbReference>
<dbReference type="PROSITE" id="PS51826">
    <property type="entry name" value="PSBD"/>
    <property type="match status" value="1"/>
</dbReference>
<evidence type="ECO:0000256" key="2">
    <source>
        <dbReference type="ARBA" id="ARBA00022679"/>
    </source>
</evidence>
<organism evidence="10 11">
    <name type="scientific">Phyllachora maydis</name>
    <dbReference type="NCBI Taxonomy" id="1825666"/>
    <lineage>
        <taxon>Eukaryota</taxon>
        <taxon>Fungi</taxon>
        <taxon>Dikarya</taxon>
        <taxon>Ascomycota</taxon>
        <taxon>Pezizomycotina</taxon>
        <taxon>Sordariomycetes</taxon>
        <taxon>Sordariomycetidae</taxon>
        <taxon>Phyllachorales</taxon>
        <taxon>Phyllachoraceae</taxon>
        <taxon>Phyllachora</taxon>
    </lineage>
</organism>
<dbReference type="SUPFAM" id="SSF51230">
    <property type="entry name" value="Single hybrid motif"/>
    <property type="match status" value="1"/>
</dbReference>
<comment type="similarity">
    <text evidence="1 6">Belongs to the 2-oxoacid dehydrogenase family.</text>
</comment>
<evidence type="ECO:0000313" key="11">
    <source>
        <dbReference type="Proteomes" id="UP001217918"/>
    </source>
</evidence>
<dbReference type="InterPro" id="IPR006257">
    <property type="entry name" value="LAT1"/>
</dbReference>
<dbReference type="Pfam" id="PF00198">
    <property type="entry name" value="2-oxoacid_dh"/>
    <property type="match status" value="1"/>
</dbReference>
<comment type="catalytic activity">
    <reaction evidence="6">
        <text>N(6)-[(R)-dihydrolipoyl]-L-lysyl-[protein] + acetyl-CoA = N(6)-[(R)-S(8)-acetyldihydrolipoyl]-L-lysyl-[protein] + CoA</text>
        <dbReference type="Rhea" id="RHEA:17017"/>
        <dbReference type="Rhea" id="RHEA-COMP:10475"/>
        <dbReference type="Rhea" id="RHEA-COMP:10478"/>
        <dbReference type="ChEBI" id="CHEBI:57287"/>
        <dbReference type="ChEBI" id="CHEBI:57288"/>
        <dbReference type="ChEBI" id="CHEBI:83100"/>
        <dbReference type="ChEBI" id="CHEBI:83111"/>
        <dbReference type="EC" id="2.3.1.12"/>
    </reaction>
</comment>
<feature type="compositionally biased region" description="Low complexity" evidence="7">
    <location>
        <begin position="261"/>
        <end position="276"/>
    </location>
</feature>
<keyword evidence="5 6" id="KW-0012">Acyltransferase</keyword>
<dbReference type="NCBIfam" id="TIGR01349">
    <property type="entry name" value="PDHac_trf_mito"/>
    <property type="match status" value="1"/>
</dbReference>
<keyword evidence="3 6" id="KW-0450">Lipoyl</keyword>
<dbReference type="AlphaFoldDB" id="A0AAD9MBI9"/>
<evidence type="ECO:0000256" key="6">
    <source>
        <dbReference type="RuleBase" id="RU361137"/>
    </source>
</evidence>
<dbReference type="GO" id="GO:0004742">
    <property type="term" value="F:dihydrolipoyllysine-residue acetyltransferase activity"/>
    <property type="evidence" value="ECO:0007669"/>
    <property type="project" value="UniProtKB-UniRule"/>
</dbReference>
<dbReference type="Proteomes" id="UP001217918">
    <property type="component" value="Unassembled WGS sequence"/>
</dbReference>
<dbReference type="InterPro" id="IPR003016">
    <property type="entry name" value="2-oxoA_DH_lipoyl-BS"/>
</dbReference>
<keyword evidence="4" id="KW-0809">Transit peptide</keyword>
<dbReference type="GO" id="GO:0005739">
    <property type="term" value="C:mitochondrion"/>
    <property type="evidence" value="ECO:0007669"/>
    <property type="project" value="UniProtKB-SubCell"/>
</dbReference>
<dbReference type="SUPFAM" id="SSF47005">
    <property type="entry name" value="Peripheral subunit-binding domain of 2-oxo acid dehydrogenase complex"/>
    <property type="match status" value="1"/>
</dbReference>
<dbReference type="Gene3D" id="2.40.50.100">
    <property type="match status" value="1"/>
</dbReference>
<keyword evidence="11" id="KW-1185">Reference proteome</keyword>
<dbReference type="FunFam" id="2.40.50.100:FF:000010">
    <property type="entry name" value="Acetyltransferase component of pyruvate dehydrogenase complex"/>
    <property type="match status" value="1"/>
</dbReference>
<dbReference type="GO" id="GO:0045254">
    <property type="term" value="C:pyruvate dehydrogenase complex"/>
    <property type="evidence" value="ECO:0007669"/>
    <property type="project" value="UniProtKB-UniRule"/>
</dbReference>
<dbReference type="InterPro" id="IPR023213">
    <property type="entry name" value="CAT-like_dom_sf"/>
</dbReference>
<evidence type="ECO:0000313" key="10">
    <source>
        <dbReference type="EMBL" id="KAK2071069.1"/>
    </source>
</evidence>
<evidence type="ECO:0000256" key="5">
    <source>
        <dbReference type="ARBA" id="ARBA00023315"/>
    </source>
</evidence>
<dbReference type="PROSITE" id="PS00189">
    <property type="entry name" value="LIPOYL"/>
    <property type="match status" value="1"/>
</dbReference>
<evidence type="ECO:0000259" key="8">
    <source>
        <dbReference type="PROSITE" id="PS50968"/>
    </source>
</evidence>
<comment type="function">
    <text evidence="6">The pyruvate dehydrogenase complex catalyzes the overall conversion of pyruvate to acetyl-CoA and CO(2).</text>
</comment>
<dbReference type="SUPFAM" id="SSF52777">
    <property type="entry name" value="CoA-dependent acyltransferases"/>
    <property type="match status" value="1"/>
</dbReference>
<feature type="region of interest" description="Disordered" evidence="7">
    <location>
        <begin position="171"/>
        <end position="224"/>
    </location>
</feature>
<feature type="region of interest" description="Disordered" evidence="7">
    <location>
        <begin position="244"/>
        <end position="281"/>
    </location>
</feature>
<evidence type="ECO:0000256" key="3">
    <source>
        <dbReference type="ARBA" id="ARBA00022823"/>
    </source>
</evidence>
<feature type="domain" description="Peripheral subunit-binding (PSBD)" evidence="9">
    <location>
        <begin position="225"/>
        <end position="262"/>
    </location>
</feature>
<proteinExistence type="inferred from homology"/>
<dbReference type="Gene3D" id="4.10.320.10">
    <property type="entry name" value="E3-binding domain"/>
    <property type="match status" value="1"/>
</dbReference>
<dbReference type="InterPro" id="IPR011053">
    <property type="entry name" value="Single_hybrid_motif"/>
</dbReference>
<dbReference type="CDD" id="cd06849">
    <property type="entry name" value="lipoyl_domain"/>
    <property type="match status" value="1"/>
</dbReference>
<keyword evidence="2 6" id="KW-0808">Transferase</keyword>
<sequence>MLTVEAELKLLNAKFPRVRKKKTAVSTIFTTGLRSEASRPRSPTMLVPALRRQALRQATLSRAAVPSLLRWYGSFPPHTVVKMPALSPTMTAGNIGAWQKKPGDSIAPGEVLVEIETDKAQMDFEFQEEGVLAKVLKETGEKDVPVGNPIAVLVEEGTDVSAFESFSLADAGGEAAAPAPKKEETKPAAEQSSPDPPPTADTADAGLDTGDVGGKLETALDREPNITARAKRLAMEKGVKLASLKGTGSGGKITEEDVQKAGASGPVSAGAGPGASYEDTPLSNMRKTIANRLKQSMAENPHYFVSSSLSVSKLLKLRQALNGSAEGRYKLSVNDFLIKAISVASKKVPAVNSSWQGESIRQYQTVDVSVAVATPNGLITPIVRGVEAKGLAAISNAVKELAKKARDNKLKPEEYQGGTISISNMGMNDAVERFTAVINPPQAAILAVGTTKKVALPVESEDGTTGVEWDDQIVVTASFDHKVVDGAVGAEWMRELKKAVENPLELML</sequence>
<dbReference type="PANTHER" id="PTHR23151:SF90">
    <property type="entry name" value="DIHYDROLIPOYLLYSINE-RESIDUE ACETYLTRANSFERASE COMPONENT OF PYRUVATE DEHYDROGENASE COMPLEX, MITOCHONDRIAL-RELATED"/>
    <property type="match status" value="1"/>
</dbReference>
<gene>
    <name evidence="10" type="ORF">P8C59_005522</name>
</gene>
<comment type="caution">
    <text evidence="10">The sequence shown here is derived from an EMBL/GenBank/DDBJ whole genome shotgun (WGS) entry which is preliminary data.</text>
</comment>